<evidence type="ECO:0000259" key="2">
    <source>
        <dbReference type="Pfam" id="PF01757"/>
    </source>
</evidence>
<dbReference type="Pfam" id="PF19040">
    <property type="entry name" value="SGNH"/>
    <property type="match status" value="1"/>
</dbReference>
<dbReference type="RefSeq" id="WP_177236400.1">
    <property type="nucleotide sequence ID" value="NZ_FOQH01000020.1"/>
</dbReference>
<sequence>MRHRPHVDGLRALAVVPVVAFHLGSPLAPGGYVGVDVFFVISGYLITAILLEDLDRGRWSPLDFYKRRILRILPALSAVLLAVFVLSGLLFLPSERAAAGVSIAAAAGFLANLHFWSGTGYFSAPAETQPLLHVWSLAVEEQFYIVFPPLLFLMATHARRHLARLLAGLCALSFAACVVLTWLHPPTAFYLPPARAWELGAGALLAVMQRGGSGAGLLPRRPPSLRPSLRPGAPSGAGGAGPAALALLGLALVAAPMALLDRDSAFPGWVAAAPALGATLLIGWGAAGPAGRLLSWGPLVALGQVSYGLYLWHWPLIVFWKAHAGPQLSGREALALGLASLALGALSTRLVERPFRTPRARRQPAGRVAALGGLTLAALAGLGGLAAQNLVPLRAFPEEVMRIAATIDYRERPEYDAQFRSGRCLIGKAEASFAAFDADDCARPVPGAYNVLLIGDSHAAQFWGPLVEAFPEANVMQATSAGCRVLLGLPRATRCAGLRAWLFERFLPETKVDRVLIGGRWMAEEMAYVPETLERLQSLAGSVAVIGPTVEYLGPFPSLLARSRLRGEPFDDRAHRVPGRDAVDAQMKAAAEAAGATYIDVLEVECGAGACRLFAPDGEPMQFDYGHLTFSGARAVVEARREAFIPAAALAAPDGSGPARP</sequence>
<reference evidence="4 5" key="1">
    <citation type="submission" date="2016-10" db="EMBL/GenBank/DDBJ databases">
        <authorList>
            <person name="de Groot N.N."/>
        </authorList>
    </citation>
    <scope>NUCLEOTIDE SEQUENCE [LARGE SCALE GENOMIC DNA]</scope>
    <source>
        <strain evidence="4 5">CGMCC 1.11030</strain>
    </source>
</reference>
<proteinExistence type="predicted"/>
<keyword evidence="4" id="KW-0808">Transferase</keyword>
<feature type="domain" description="SGNH" evidence="3">
    <location>
        <begin position="437"/>
        <end position="638"/>
    </location>
</feature>
<dbReference type="InterPro" id="IPR002656">
    <property type="entry name" value="Acyl_transf_3_dom"/>
</dbReference>
<dbReference type="PANTHER" id="PTHR23028">
    <property type="entry name" value="ACETYLTRANSFERASE"/>
    <property type="match status" value="1"/>
</dbReference>
<dbReference type="AlphaFoldDB" id="A0A1I3PRR3"/>
<accession>A0A1I3PRR3</accession>
<evidence type="ECO:0000259" key="3">
    <source>
        <dbReference type="Pfam" id="PF19040"/>
    </source>
</evidence>
<feature type="transmembrane region" description="Helical" evidence="1">
    <location>
        <begin position="293"/>
        <end position="313"/>
    </location>
</feature>
<feature type="domain" description="Acyltransferase 3" evidence="2">
    <location>
        <begin position="7"/>
        <end position="343"/>
    </location>
</feature>
<keyword evidence="4" id="KW-0378">Hydrolase</keyword>
<keyword evidence="1" id="KW-1133">Transmembrane helix</keyword>
<dbReference type="SUPFAM" id="SSF52266">
    <property type="entry name" value="SGNH hydrolase"/>
    <property type="match status" value="1"/>
</dbReference>
<evidence type="ECO:0000313" key="5">
    <source>
        <dbReference type="Proteomes" id="UP000199377"/>
    </source>
</evidence>
<dbReference type="GO" id="GO:0016747">
    <property type="term" value="F:acyltransferase activity, transferring groups other than amino-acyl groups"/>
    <property type="evidence" value="ECO:0007669"/>
    <property type="project" value="InterPro"/>
</dbReference>
<dbReference type="PANTHER" id="PTHR23028:SF53">
    <property type="entry name" value="ACYL_TRANSF_3 DOMAIN-CONTAINING PROTEIN"/>
    <property type="match status" value="1"/>
</dbReference>
<feature type="transmembrane region" description="Helical" evidence="1">
    <location>
        <begin position="72"/>
        <end position="91"/>
    </location>
</feature>
<keyword evidence="5" id="KW-1185">Reference proteome</keyword>
<evidence type="ECO:0000313" key="4">
    <source>
        <dbReference type="EMBL" id="SFJ24072.1"/>
    </source>
</evidence>
<feature type="transmembrane region" description="Helical" evidence="1">
    <location>
        <begin position="162"/>
        <end position="184"/>
    </location>
</feature>
<keyword evidence="1" id="KW-0472">Membrane</keyword>
<organism evidence="4 5">
    <name type="scientific">Albimonas pacifica</name>
    <dbReference type="NCBI Taxonomy" id="1114924"/>
    <lineage>
        <taxon>Bacteria</taxon>
        <taxon>Pseudomonadati</taxon>
        <taxon>Pseudomonadota</taxon>
        <taxon>Alphaproteobacteria</taxon>
        <taxon>Rhodobacterales</taxon>
        <taxon>Paracoccaceae</taxon>
        <taxon>Albimonas</taxon>
    </lineage>
</organism>
<dbReference type="GO" id="GO:0009103">
    <property type="term" value="P:lipopolysaccharide biosynthetic process"/>
    <property type="evidence" value="ECO:0007669"/>
    <property type="project" value="TreeGrafter"/>
</dbReference>
<dbReference type="Proteomes" id="UP000199377">
    <property type="component" value="Unassembled WGS sequence"/>
</dbReference>
<feature type="transmembrane region" description="Helical" evidence="1">
    <location>
        <begin position="7"/>
        <end position="25"/>
    </location>
</feature>
<gene>
    <name evidence="4" type="ORF">SAMN05216258_1203</name>
</gene>
<dbReference type="EMBL" id="FOQH01000020">
    <property type="protein sequence ID" value="SFJ24072.1"/>
    <property type="molecule type" value="Genomic_DNA"/>
</dbReference>
<keyword evidence="4" id="KW-0012">Acyltransferase</keyword>
<feature type="transmembrane region" description="Helical" evidence="1">
    <location>
        <begin position="266"/>
        <end position="286"/>
    </location>
</feature>
<dbReference type="Pfam" id="PF01757">
    <property type="entry name" value="Acyl_transf_3"/>
    <property type="match status" value="1"/>
</dbReference>
<dbReference type="InterPro" id="IPR043968">
    <property type="entry name" value="SGNH"/>
</dbReference>
<evidence type="ECO:0000256" key="1">
    <source>
        <dbReference type="SAM" id="Phobius"/>
    </source>
</evidence>
<keyword evidence="1" id="KW-0812">Transmembrane</keyword>
<name>A0A1I3PRR3_9RHOB</name>
<dbReference type="InterPro" id="IPR050879">
    <property type="entry name" value="Acyltransferase_3"/>
</dbReference>
<protein>
    <submittedName>
        <fullName evidence="4">Peptidoglycan/LPS O-acetylase OafA/YrhL, contains acyltransferase and SGNH-hydrolase domains</fullName>
    </submittedName>
</protein>
<feature type="transmembrane region" description="Helical" evidence="1">
    <location>
        <begin position="97"/>
        <end position="116"/>
    </location>
</feature>
<feature type="transmembrane region" description="Helical" evidence="1">
    <location>
        <begin position="239"/>
        <end position="260"/>
    </location>
</feature>
<dbReference type="GO" id="GO:0016020">
    <property type="term" value="C:membrane"/>
    <property type="evidence" value="ECO:0007669"/>
    <property type="project" value="TreeGrafter"/>
</dbReference>
<dbReference type="GO" id="GO:0016787">
    <property type="term" value="F:hydrolase activity"/>
    <property type="evidence" value="ECO:0007669"/>
    <property type="project" value="UniProtKB-KW"/>
</dbReference>
<feature type="transmembrane region" description="Helical" evidence="1">
    <location>
        <begin position="364"/>
        <end position="387"/>
    </location>
</feature>